<dbReference type="CDD" id="cd00443">
    <property type="entry name" value="ADA_AMPD"/>
    <property type="match status" value="1"/>
</dbReference>
<protein>
    <recommendedName>
        <fullName evidence="8">Adenosine deaminase domain-containing protein</fullName>
    </recommendedName>
</protein>
<keyword evidence="4" id="KW-0378">Hydrolase</keyword>
<comment type="similarity">
    <text evidence="2">Belongs to the metallo-dependent hydrolases superfamily. Adenosine and AMP deaminases family.</text>
</comment>
<dbReference type="PANTHER" id="PTHR11409">
    <property type="entry name" value="ADENOSINE DEAMINASE"/>
    <property type="match status" value="1"/>
</dbReference>
<evidence type="ECO:0000313" key="9">
    <source>
        <dbReference type="EMBL" id="KAJ8969335.1"/>
    </source>
</evidence>
<evidence type="ECO:0000256" key="5">
    <source>
        <dbReference type="ARBA" id="ARBA00022833"/>
    </source>
</evidence>
<dbReference type="SUPFAM" id="SSF51556">
    <property type="entry name" value="Metallo-dependent hydrolases"/>
    <property type="match status" value="1"/>
</dbReference>
<sequence length="339" mass="38633">MNTLEFCRVLPKIELHAHLNGSLSEKTLKSLGCLNKSVSEYQGLTSINNKIERTLHECFELFKIAHLATKNPDSVYLAAQSVIKDFADDNVRYLELRTTPRAEDGMTKEEYIESVVKAIKDSKKPLVKLILSVDRRHDILVSQNTVAVILSMRNKYPDIIKGIDLSGNPHLGCFDKELFNKAKENGLKTTIHCAEIINNDEVMEILNFGPNRIGHATFLNPNYSGSIENWESYCKKKIPAEFCLTSNVVCGTAKSYKEHHMQEWIKNGLPFSINTDDKGVFCTSLSEEYEHAQNNFNLSNTDLWTIAYNAIDHSFASIQEKALMKKELKEWKTQNQHQF</sequence>
<keyword evidence="10" id="KW-1185">Reference proteome</keyword>
<evidence type="ECO:0000256" key="6">
    <source>
        <dbReference type="ARBA" id="ARBA00023080"/>
    </source>
</evidence>
<evidence type="ECO:0000256" key="1">
    <source>
        <dbReference type="ARBA" id="ARBA00001947"/>
    </source>
</evidence>
<gene>
    <name evidence="9" type="ORF">NQ317_014596</name>
</gene>
<comment type="catalytic activity">
    <reaction evidence="7">
        <text>N(6)-methyl-AMP + H2O + H(+) = IMP + methylamine</text>
        <dbReference type="Rhea" id="RHEA:16001"/>
        <dbReference type="ChEBI" id="CHEBI:15377"/>
        <dbReference type="ChEBI" id="CHEBI:15378"/>
        <dbReference type="ChEBI" id="CHEBI:58053"/>
        <dbReference type="ChEBI" id="CHEBI:59338"/>
        <dbReference type="ChEBI" id="CHEBI:144842"/>
    </reaction>
    <physiologicalReaction direction="left-to-right" evidence="7">
        <dbReference type="Rhea" id="RHEA:16002"/>
    </physiologicalReaction>
</comment>
<dbReference type="PANTHER" id="PTHR11409:SF42">
    <property type="entry name" value="ADENOSINE DEAMINASE-LIKE PROTEIN"/>
    <property type="match status" value="1"/>
</dbReference>
<evidence type="ECO:0000313" key="10">
    <source>
        <dbReference type="Proteomes" id="UP001162164"/>
    </source>
</evidence>
<feature type="domain" description="Adenosine deaminase" evidence="8">
    <location>
        <begin position="11"/>
        <end position="330"/>
    </location>
</feature>
<evidence type="ECO:0000256" key="2">
    <source>
        <dbReference type="ARBA" id="ARBA00006676"/>
    </source>
</evidence>
<dbReference type="InterPro" id="IPR006330">
    <property type="entry name" value="Ado/ade_deaminase"/>
</dbReference>
<reference evidence="9" key="1">
    <citation type="journal article" date="2023" name="Insect Mol. Biol.">
        <title>Genome sequencing provides insights into the evolution of gene families encoding plant cell wall-degrading enzymes in longhorned beetles.</title>
        <authorList>
            <person name="Shin N.R."/>
            <person name="Okamura Y."/>
            <person name="Kirsch R."/>
            <person name="Pauchet Y."/>
        </authorList>
    </citation>
    <scope>NUCLEOTIDE SEQUENCE</scope>
    <source>
        <strain evidence="9">MMC_N1</strain>
    </source>
</reference>
<keyword evidence="6" id="KW-0546">Nucleotide metabolism</keyword>
<dbReference type="Gene3D" id="3.20.20.140">
    <property type="entry name" value="Metal-dependent hydrolases"/>
    <property type="match status" value="1"/>
</dbReference>
<evidence type="ECO:0000256" key="3">
    <source>
        <dbReference type="ARBA" id="ARBA00022723"/>
    </source>
</evidence>
<evidence type="ECO:0000256" key="7">
    <source>
        <dbReference type="ARBA" id="ARBA00048787"/>
    </source>
</evidence>
<comment type="caution">
    <text evidence="9">The sequence shown here is derived from an EMBL/GenBank/DDBJ whole genome shotgun (WGS) entry which is preliminary data.</text>
</comment>
<keyword evidence="3" id="KW-0479">Metal-binding</keyword>
<organism evidence="9 10">
    <name type="scientific">Molorchus minor</name>
    <dbReference type="NCBI Taxonomy" id="1323400"/>
    <lineage>
        <taxon>Eukaryota</taxon>
        <taxon>Metazoa</taxon>
        <taxon>Ecdysozoa</taxon>
        <taxon>Arthropoda</taxon>
        <taxon>Hexapoda</taxon>
        <taxon>Insecta</taxon>
        <taxon>Pterygota</taxon>
        <taxon>Neoptera</taxon>
        <taxon>Endopterygota</taxon>
        <taxon>Coleoptera</taxon>
        <taxon>Polyphaga</taxon>
        <taxon>Cucujiformia</taxon>
        <taxon>Chrysomeloidea</taxon>
        <taxon>Cerambycidae</taxon>
        <taxon>Lamiinae</taxon>
        <taxon>Monochamini</taxon>
        <taxon>Molorchus</taxon>
    </lineage>
</organism>
<dbReference type="Pfam" id="PF00962">
    <property type="entry name" value="A_deaminase"/>
    <property type="match status" value="1"/>
</dbReference>
<proteinExistence type="inferred from homology"/>
<evidence type="ECO:0000256" key="4">
    <source>
        <dbReference type="ARBA" id="ARBA00022801"/>
    </source>
</evidence>
<dbReference type="Proteomes" id="UP001162164">
    <property type="component" value="Unassembled WGS sequence"/>
</dbReference>
<comment type="cofactor">
    <cofactor evidence="1">
        <name>Zn(2+)</name>
        <dbReference type="ChEBI" id="CHEBI:29105"/>
    </cofactor>
</comment>
<name>A0ABQ9IZW1_9CUCU</name>
<keyword evidence="5" id="KW-0862">Zinc</keyword>
<dbReference type="EMBL" id="JAPWTJ010001821">
    <property type="protein sequence ID" value="KAJ8969335.1"/>
    <property type="molecule type" value="Genomic_DNA"/>
</dbReference>
<dbReference type="InterPro" id="IPR001365">
    <property type="entry name" value="A_deaminase_dom"/>
</dbReference>
<accession>A0ABQ9IZW1</accession>
<dbReference type="InterPro" id="IPR032466">
    <property type="entry name" value="Metal_Hydrolase"/>
</dbReference>
<evidence type="ECO:0000259" key="8">
    <source>
        <dbReference type="Pfam" id="PF00962"/>
    </source>
</evidence>